<name>A0A291GRU2_9MICO</name>
<accession>A0A291GRU2</accession>
<evidence type="ECO:0000256" key="5">
    <source>
        <dbReference type="ARBA" id="ARBA00023288"/>
    </source>
</evidence>
<dbReference type="Pfam" id="PF01547">
    <property type="entry name" value="SBP_bac_1"/>
    <property type="match status" value="1"/>
</dbReference>
<evidence type="ECO:0000256" key="2">
    <source>
        <dbReference type="ARBA" id="ARBA00022729"/>
    </source>
</evidence>
<dbReference type="PANTHER" id="PTHR43649:SF33">
    <property type="entry name" value="POLYGALACTURONAN_RHAMNOGALACTURONAN-BINDING PROTEIN YTCQ"/>
    <property type="match status" value="1"/>
</dbReference>
<dbReference type="PANTHER" id="PTHR43649">
    <property type="entry name" value="ARABINOSE-BINDING PROTEIN-RELATED"/>
    <property type="match status" value="1"/>
</dbReference>
<dbReference type="KEGG" id="brz:CFK38_15110"/>
<dbReference type="PROSITE" id="PS51257">
    <property type="entry name" value="PROKAR_LIPOPROTEIN"/>
    <property type="match status" value="1"/>
</dbReference>
<dbReference type="AlphaFoldDB" id="A0A291GRU2"/>
<dbReference type="Proteomes" id="UP000218165">
    <property type="component" value="Chromosome"/>
</dbReference>
<organism evidence="6 7">
    <name type="scientific">Brachybacterium vulturis</name>
    <dbReference type="NCBI Taxonomy" id="2017484"/>
    <lineage>
        <taxon>Bacteria</taxon>
        <taxon>Bacillati</taxon>
        <taxon>Actinomycetota</taxon>
        <taxon>Actinomycetes</taxon>
        <taxon>Micrococcales</taxon>
        <taxon>Dermabacteraceae</taxon>
        <taxon>Brachybacterium</taxon>
    </lineage>
</organism>
<dbReference type="RefSeq" id="WP_096803816.1">
    <property type="nucleotide sequence ID" value="NZ_CP023563.1"/>
</dbReference>
<gene>
    <name evidence="6" type="ORF">CFK38_15110</name>
</gene>
<protein>
    <submittedName>
        <fullName evidence="6">ABC transporter substrate-binding protein</fullName>
    </submittedName>
</protein>
<dbReference type="EMBL" id="CP023563">
    <property type="protein sequence ID" value="ATG52706.1"/>
    <property type="molecule type" value="Genomic_DNA"/>
</dbReference>
<dbReference type="InterPro" id="IPR006059">
    <property type="entry name" value="SBP"/>
</dbReference>
<keyword evidence="7" id="KW-1185">Reference proteome</keyword>
<evidence type="ECO:0000313" key="7">
    <source>
        <dbReference type="Proteomes" id="UP000218165"/>
    </source>
</evidence>
<dbReference type="SUPFAM" id="SSF53850">
    <property type="entry name" value="Periplasmic binding protein-like II"/>
    <property type="match status" value="1"/>
</dbReference>
<evidence type="ECO:0000256" key="1">
    <source>
        <dbReference type="ARBA" id="ARBA00022475"/>
    </source>
</evidence>
<proteinExistence type="predicted"/>
<dbReference type="Gene3D" id="3.40.190.10">
    <property type="entry name" value="Periplasmic binding protein-like II"/>
    <property type="match status" value="3"/>
</dbReference>
<dbReference type="InterPro" id="IPR050490">
    <property type="entry name" value="Bact_solute-bd_prot1"/>
</dbReference>
<keyword evidence="3" id="KW-0472">Membrane</keyword>
<keyword evidence="4" id="KW-0564">Palmitate</keyword>
<evidence type="ECO:0000256" key="3">
    <source>
        <dbReference type="ARBA" id="ARBA00023136"/>
    </source>
</evidence>
<sequence>MVHSVKKGNKALFGALVASVLVISGCGGTADTAEEGATGGTAEDPVVIQYLHRLPDGEGMTLVKESFERFNAEHPGIRVEATKFDGQADESYAKIHQSVVAGDGLCLAQVSYDAIGSSFIAGDLMDVTDYADQYTGNYAEGPMTQMTVGGAVVGLPQDTGPLIYMYDTAAFDELGIEVPTTWDEFYEAAKIAREDGKYIGTFQTDEVKALMSGQAAAAGSTWFEGTEDGWEVSLDDEATAQVAEVYQKLIDEDLIKIVGRWDTAFTDALVGGEIIGTVGAGWEPAFFLGDFEQEETSWEVAHLPAFDPANPSTGPDGGSGVAVVKGCEHPEEAMLVADWYNTQVPDLVSQGLVVAATTEEPETPENIKQLWNGQDVYSVLAEANDRMNPDFAFGPTWPAVGAVLNETGATVSKDGTTMAELFEAGQDAAVSSLEDAGLPVVE</sequence>
<evidence type="ECO:0000256" key="4">
    <source>
        <dbReference type="ARBA" id="ARBA00023139"/>
    </source>
</evidence>
<dbReference type="OrthoDB" id="2515046at2"/>
<keyword evidence="2" id="KW-0732">Signal</keyword>
<reference evidence="7" key="1">
    <citation type="submission" date="2017-09" db="EMBL/GenBank/DDBJ databases">
        <title>Brachybacterium sp. VM2412.</title>
        <authorList>
            <person name="Tak E.J."/>
            <person name="Bae J.-W."/>
        </authorList>
    </citation>
    <scope>NUCLEOTIDE SEQUENCE [LARGE SCALE GENOMIC DNA]</scope>
    <source>
        <strain evidence="7">VM2412</strain>
    </source>
</reference>
<keyword evidence="1" id="KW-1003">Cell membrane</keyword>
<evidence type="ECO:0000313" key="6">
    <source>
        <dbReference type="EMBL" id="ATG52706.1"/>
    </source>
</evidence>
<keyword evidence="5" id="KW-0449">Lipoprotein</keyword>